<reference evidence="1" key="1">
    <citation type="submission" date="2020-10" db="EMBL/GenBank/DDBJ databases">
        <authorList>
            <person name="Lu T."/>
            <person name="Wang Q."/>
            <person name="Han X."/>
        </authorList>
    </citation>
    <scope>NUCLEOTIDE SEQUENCE</scope>
    <source>
        <strain evidence="1">WQ 366</strain>
    </source>
</reference>
<proteinExistence type="predicted"/>
<accession>A0ABS7Z8G5</accession>
<keyword evidence="2" id="KW-1185">Reference proteome</keyword>
<protein>
    <recommendedName>
        <fullName evidence="3">Lumazine-binding</fullName>
    </recommendedName>
</protein>
<evidence type="ECO:0008006" key="3">
    <source>
        <dbReference type="Google" id="ProtNLM"/>
    </source>
</evidence>
<dbReference type="RefSeq" id="WP_225554647.1">
    <property type="nucleotide sequence ID" value="NZ_JADEYP010000030.1"/>
</dbReference>
<dbReference type="SUPFAM" id="SSF54427">
    <property type="entry name" value="NTF2-like"/>
    <property type="match status" value="1"/>
</dbReference>
<evidence type="ECO:0000313" key="2">
    <source>
        <dbReference type="Proteomes" id="UP001165302"/>
    </source>
</evidence>
<evidence type="ECO:0000313" key="1">
    <source>
        <dbReference type="EMBL" id="MCA5006288.1"/>
    </source>
</evidence>
<organism evidence="1 2">
    <name type="scientific">Sphingobacterium bovistauri</name>
    <dbReference type="NCBI Taxonomy" id="2781959"/>
    <lineage>
        <taxon>Bacteria</taxon>
        <taxon>Pseudomonadati</taxon>
        <taxon>Bacteroidota</taxon>
        <taxon>Sphingobacteriia</taxon>
        <taxon>Sphingobacteriales</taxon>
        <taxon>Sphingobacteriaceae</taxon>
        <taxon>Sphingobacterium</taxon>
    </lineage>
</organism>
<sequence>MEEAMIAIEEFVRAGDNRDIRALGNILHANFQNIQDGFFDKDGVFVFSKTDYIELIRTKKFGGSPRIIDYHSIKQTGNIITVQVKLESQFLIFHSLIVCVYIDGQCQIINNIPTIEVKQ</sequence>
<dbReference type="Gene3D" id="3.10.450.50">
    <property type="match status" value="1"/>
</dbReference>
<comment type="caution">
    <text evidence="1">The sequence shown here is derived from an EMBL/GenBank/DDBJ whole genome shotgun (WGS) entry which is preliminary data.</text>
</comment>
<dbReference type="EMBL" id="JADEYP010000030">
    <property type="protein sequence ID" value="MCA5006288.1"/>
    <property type="molecule type" value="Genomic_DNA"/>
</dbReference>
<name>A0ABS7Z8G5_9SPHI</name>
<gene>
    <name evidence="1" type="ORF">IPZ78_14130</name>
</gene>
<dbReference type="Proteomes" id="UP001165302">
    <property type="component" value="Unassembled WGS sequence"/>
</dbReference>
<dbReference type="InterPro" id="IPR032710">
    <property type="entry name" value="NTF2-like_dom_sf"/>
</dbReference>